<proteinExistence type="predicted"/>
<gene>
    <name evidence="1" type="ORF">VUQ07_06905</name>
</gene>
<reference evidence="1" key="1">
    <citation type="submission" date="2023-12" db="EMBL/GenBank/DDBJ databases">
        <title>Dolosigranulum savutii sp. nov. isolated from human upper respiratory samples collected in Botswana.</title>
        <authorList>
            <person name="Kelly M.S."/>
        </authorList>
    </citation>
    <scope>NUCLEOTIDE SEQUENCE</scope>
    <source>
        <strain evidence="1">MSK211</strain>
    </source>
</reference>
<evidence type="ECO:0000313" key="1">
    <source>
        <dbReference type="EMBL" id="XBC50964.1"/>
    </source>
</evidence>
<dbReference type="AlphaFoldDB" id="A0AB74U448"/>
<dbReference type="RefSeq" id="WP_347299065.1">
    <property type="nucleotide sequence ID" value="NZ_CP142436.1"/>
</dbReference>
<accession>A0AB74U448</accession>
<dbReference type="EMBL" id="CP142436">
    <property type="protein sequence ID" value="XBC50964.1"/>
    <property type="molecule type" value="Genomic_DNA"/>
</dbReference>
<sequence>MKRLSEFKHSEEEYTLLDIQRFRDQIEFENISWGEVLGLIKDLYDANELLIDYAARLERGGYGD</sequence>
<protein>
    <submittedName>
        <fullName evidence="1">Uncharacterized protein</fullName>
    </submittedName>
</protein>
<organism evidence="1">
    <name type="scientific">Dolosigranulum savutiense</name>
    <dbReference type="NCBI Taxonomy" id="3110288"/>
    <lineage>
        <taxon>Bacteria</taxon>
        <taxon>Bacillati</taxon>
        <taxon>Bacillota</taxon>
        <taxon>Bacilli</taxon>
        <taxon>Lactobacillales</taxon>
        <taxon>Carnobacteriaceae</taxon>
        <taxon>Dolosigranulum</taxon>
    </lineage>
</organism>
<name>A0AB74U448_9LACT</name>